<evidence type="ECO:0000256" key="5">
    <source>
        <dbReference type="ARBA" id="ARBA00023002"/>
    </source>
</evidence>
<dbReference type="InterPro" id="IPR009075">
    <property type="entry name" value="AcylCo_DH/oxidase_C"/>
</dbReference>
<evidence type="ECO:0000256" key="3">
    <source>
        <dbReference type="ARBA" id="ARBA00022630"/>
    </source>
</evidence>
<comment type="similarity">
    <text evidence="2 6">Belongs to the acyl-CoA dehydrogenase family.</text>
</comment>
<keyword evidence="4 6" id="KW-0274">FAD</keyword>
<dbReference type="FunFam" id="2.40.110.10:FF:000011">
    <property type="entry name" value="Acyl-CoA dehydrogenase FadE34"/>
    <property type="match status" value="1"/>
</dbReference>
<keyword evidence="5 6" id="KW-0560">Oxidoreductase</keyword>
<comment type="cofactor">
    <cofactor evidence="1 6">
        <name>FAD</name>
        <dbReference type="ChEBI" id="CHEBI:57692"/>
    </cofactor>
</comment>
<dbReference type="Proteomes" id="UP000248330">
    <property type="component" value="Unassembled WGS sequence"/>
</dbReference>
<dbReference type="SUPFAM" id="SSF47203">
    <property type="entry name" value="Acyl-CoA dehydrogenase C-terminal domain-like"/>
    <property type="match status" value="1"/>
</dbReference>
<feature type="domain" description="Acyl-CoA oxidase/dehydrogenase middle" evidence="8">
    <location>
        <begin position="43"/>
        <end position="137"/>
    </location>
</feature>
<gene>
    <name evidence="9" type="ORF">C8D93_101715</name>
</gene>
<dbReference type="InterPro" id="IPR009100">
    <property type="entry name" value="AcylCoA_DH/oxidase_NM_dom_sf"/>
</dbReference>
<dbReference type="PANTHER" id="PTHR43292:SF3">
    <property type="entry name" value="ACYL-COA DEHYDROGENASE FADE29"/>
    <property type="match status" value="1"/>
</dbReference>
<name>A0A318EIE7_9GAMM</name>
<dbReference type="PANTHER" id="PTHR43292">
    <property type="entry name" value="ACYL-COA DEHYDROGENASE"/>
    <property type="match status" value="1"/>
</dbReference>
<evidence type="ECO:0000313" key="9">
    <source>
        <dbReference type="EMBL" id="PXV71660.1"/>
    </source>
</evidence>
<dbReference type="GO" id="GO:0016627">
    <property type="term" value="F:oxidoreductase activity, acting on the CH-CH group of donors"/>
    <property type="evidence" value="ECO:0007669"/>
    <property type="project" value="InterPro"/>
</dbReference>
<dbReference type="Gene3D" id="2.40.110.10">
    <property type="entry name" value="Butyryl-CoA Dehydrogenase, subunit A, domain 2"/>
    <property type="match status" value="1"/>
</dbReference>
<protein>
    <submittedName>
        <fullName evidence="9">Alkylation response protein AidB-like acyl-CoA dehydrogenase</fullName>
    </submittedName>
</protein>
<dbReference type="GO" id="GO:0005886">
    <property type="term" value="C:plasma membrane"/>
    <property type="evidence" value="ECO:0007669"/>
    <property type="project" value="TreeGrafter"/>
</dbReference>
<keyword evidence="10" id="KW-1185">Reference proteome</keyword>
<dbReference type="AlphaFoldDB" id="A0A318EIE7"/>
<evidence type="ECO:0000256" key="2">
    <source>
        <dbReference type="ARBA" id="ARBA00009347"/>
    </source>
</evidence>
<dbReference type="InterPro" id="IPR037069">
    <property type="entry name" value="AcylCoA_DH/ox_N_sf"/>
</dbReference>
<dbReference type="InterPro" id="IPR046373">
    <property type="entry name" value="Acyl-CoA_Oxase/DH_mid-dom_sf"/>
</dbReference>
<evidence type="ECO:0000259" key="8">
    <source>
        <dbReference type="Pfam" id="PF02770"/>
    </source>
</evidence>
<comment type="caution">
    <text evidence="9">The sequence shown here is derived from an EMBL/GenBank/DDBJ whole genome shotgun (WGS) entry which is preliminary data.</text>
</comment>
<dbReference type="Gene3D" id="1.20.140.10">
    <property type="entry name" value="Butyryl-CoA Dehydrogenase, subunit A, domain 3"/>
    <property type="match status" value="1"/>
</dbReference>
<evidence type="ECO:0000256" key="1">
    <source>
        <dbReference type="ARBA" id="ARBA00001974"/>
    </source>
</evidence>
<evidence type="ECO:0000256" key="6">
    <source>
        <dbReference type="RuleBase" id="RU362125"/>
    </source>
</evidence>
<feature type="domain" description="Acyl-CoA dehydrogenase/oxidase C-terminal" evidence="7">
    <location>
        <begin position="149"/>
        <end position="316"/>
    </location>
</feature>
<dbReference type="EMBL" id="QICN01000001">
    <property type="protein sequence ID" value="PXV71660.1"/>
    <property type="molecule type" value="Genomic_DNA"/>
</dbReference>
<keyword evidence="3 6" id="KW-0285">Flavoprotein</keyword>
<sequence>MAGAPPRPAGGLSLLAPVLYTFGSEEQKARHLPPILRGDVWWAQGFSEPNSGSDLASLRTAAVLDGEHYIVNGHKIWTTQGHFADWIFMLVRTDPTAKPQKGISFLLVDMRSPGITVRPIISIDGAHSLNEVFFDQVRVPRENLVGEPGAGWTYAKFLLEHERAWSAEVPRNKRMFARALSLASQSHDGMPPLIENPVFSQRLAQAQVELEALEFMTLRALSERDNTSDTPQWPCGSVLHVRGSELQQTLGDLMLEALGSHGLVLYPEYTGEPPSDYPPGPVEAHGVASDFLYRRATTIYGGSNEIQRNIIARSLLGSIQ</sequence>
<reference evidence="9 10" key="1">
    <citation type="submission" date="2018-04" db="EMBL/GenBank/DDBJ databases">
        <title>Genomic Encyclopedia of Type Strains, Phase IV (KMG-IV): sequencing the most valuable type-strain genomes for metagenomic binning, comparative biology and taxonomic classification.</title>
        <authorList>
            <person name="Goeker M."/>
        </authorList>
    </citation>
    <scope>NUCLEOTIDE SEQUENCE [LARGE SCALE GENOMIC DNA]</scope>
    <source>
        <strain evidence="9 10">DSM 104150</strain>
    </source>
</reference>
<evidence type="ECO:0000313" key="10">
    <source>
        <dbReference type="Proteomes" id="UP000248330"/>
    </source>
</evidence>
<dbReference type="GO" id="GO:0050660">
    <property type="term" value="F:flavin adenine dinucleotide binding"/>
    <property type="evidence" value="ECO:0007669"/>
    <property type="project" value="InterPro"/>
</dbReference>
<dbReference type="Gene3D" id="1.10.540.10">
    <property type="entry name" value="Acyl-CoA dehydrogenase/oxidase, N-terminal domain"/>
    <property type="match status" value="1"/>
</dbReference>
<dbReference type="SUPFAM" id="SSF56645">
    <property type="entry name" value="Acyl-CoA dehydrogenase NM domain-like"/>
    <property type="match status" value="1"/>
</dbReference>
<dbReference type="InterPro" id="IPR036250">
    <property type="entry name" value="AcylCo_DH-like_C"/>
</dbReference>
<proteinExistence type="inferred from homology"/>
<dbReference type="Pfam" id="PF02770">
    <property type="entry name" value="Acyl-CoA_dh_M"/>
    <property type="match status" value="1"/>
</dbReference>
<dbReference type="Pfam" id="PF00441">
    <property type="entry name" value="Acyl-CoA_dh_1"/>
    <property type="match status" value="1"/>
</dbReference>
<evidence type="ECO:0000259" key="7">
    <source>
        <dbReference type="Pfam" id="PF00441"/>
    </source>
</evidence>
<evidence type="ECO:0000256" key="4">
    <source>
        <dbReference type="ARBA" id="ARBA00022827"/>
    </source>
</evidence>
<accession>A0A318EIE7</accession>
<organism evidence="9 10">
    <name type="scientific">Sinimarinibacterium flocculans</name>
    <dbReference type="NCBI Taxonomy" id="985250"/>
    <lineage>
        <taxon>Bacteria</taxon>
        <taxon>Pseudomonadati</taxon>
        <taxon>Pseudomonadota</taxon>
        <taxon>Gammaproteobacteria</taxon>
        <taxon>Nevskiales</taxon>
        <taxon>Nevskiaceae</taxon>
        <taxon>Sinimarinibacterium</taxon>
    </lineage>
</organism>
<dbReference type="InterPro" id="IPR006091">
    <property type="entry name" value="Acyl-CoA_Oxase/DH_mid-dom"/>
</dbReference>
<dbReference type="InterPro" id="IPR052161">
    <property type="entry name" value="Mycobact_Acyl-CoA_DH"/>
</dbReference>